<dbReference type="Proteomes" id="UP001457282">
    <property type="component" value="Unassembled WGS sequence"/>
</dbReference>
<keyword evidence="2" id="KW-0472">Membrane</keyword>
<dbReference type="InterPro" id="IPR002528">
    <property type="entry name" value="MATE_fam"/>
</dbReference>
<comment type="caution">
    <text evidence="3">The sequence shown here is derived from an EMBL/GenBank/DDBJ whole genome shotgun (WGS) entry which is preliminary data.</text>
</comment>
<dbReference type="GO" id="GO:0042910">
    <property type="term" value="F:xenobiotic transmembrane transporter activity"/>
    <property type="evidence" value="ECO:0007669"/>
    <property type="project" value="InterPro"/>
</dbReference>
<keyword evidence="4" id="KW-1185">Reference proteome</keyword>
<dbReference type="EMBL" id="JBEDUW010000006">
    <property type="protein sequence ID" value="KAK9924189.1"/>
    <property type="molecule type" value="Genomic_DNA"/>
</dbReference>
<name>A0AAW1WH86_RUBAR</name>
<proteinExistence type="inferred from homology"/>
<protein>
    <submittedName>
        <fullName evidence="3">Uncharacterized protein</fullName>
    </submittedName>
</protein>
<feature type="transmembrane region" description="Helical" evidence="2">
    <location>
        <begin position="26"/>
        <end position="49"/>
    </location>
</feature>
<keyword evidence="2" id="KW-0812">Transmembrane</keyword>
<evidence type="ECO:0000313" key="3">
    <source>
        <dbReference type="EMBL" id="KAK9924189.1"/>
    </source>
</evidence>
<dbReference type="AlphaFoldDB" id="A0AAW1WH86"/>
<gene>
    <name evidence="3" type="ORF">M0R45_032571</name>
</gene>
<dbReference type="Pfam" id="PF01554">
    <property type="entry name" value="MatE"/>
    <property type="match status" value="1"/>
</dbReference>
<evidence type="ECO:0000256" key="1">
    <source>
        <dbReference type="ARBA" id="ARBA00010199"/>
    </source>
</evidence>
<dbReference type="GO" id="GO:0015297">
    <property type="term" value="F:antiporter activity"/>
    <property type="evidence" value="ECO:0007669"/>
    <property type="project" value="InterPro"/>
</dbReference>
<reference evidence="3 4" key="1">
    <citation type="journal article" date="2023" name="G3 (Bethesda)">
        <title>A chromosome-length genome assembly and annotation of blackberry (Rubus argutus, cv. 'Hillquist').</title>
        <authorList>
            <person name="Bruna T."/>
            <person name="Aryal R."/>
            <person name="Dudchenko O."/>
            <person name="Sargent D.J."/>
            <person name="Mead D."/>
            <person name="Buti M."/>
            <person name="Cavallini A."/>
            <person name="Hytonen T."/>
            <person name="Andres J."/>
            <person name="Pham M."/>
            <person name="Weisz D."/>
            <person name="Mascagni F."/>
            <person name="Usai G."/>
            <person name="Natali L."/>
            <person name="Bassil N."/>
            <person name="Fernandez G.E."/>
            <person name="Lomsadze A."/>
            <person name="Armour M."/>
            <person name="Olukolu B."/>
            <person name="Poorten T."/>
            <person name="Britton C."/>
            <person name="Davik J."/>
            <person name="Ashrafi H."/>
            <person name="Aiden E.L."/>
            <person name="Borodovsky M."/>
            <person name="Worthington M."/>
        </authorList>
    </citation>
    <scope>NUCLEOTIDE SEQUENCE [LARGE SCALE GENOMIC DNA]</scope>
    <source>
        <strain evidence="3">PI 553951</strain>
    </source>
</reference>
<evidence type="ECO:0000313" key="4">
    <source>
        <dbReference type="Proteomes" id="UP001457282"/>
    </source>
</evidence>
<keyword evidence="2" id="KW-1133">Transmembrane helix</keyword>
<dbReference type="GO" id="GO:0016020">
    <property type="term" value="C:membrane"/>
    <property type="evidence" value="ECO:0007669"/>
    <property type="project" value="InterPro"/>
</dbReference>
<accession>A0AAW1WH86</accession>
<comment type="similarity">
    <text evidence="1">Belongs to the multi antimicrobial extrusion (MATE) (TC 2.A.66.1) family.</text>
</comment>
<dbReference type="PANTHER" id="PTHR11206">
    <property type="entry name" value="MULTIDRUG RESISTANCE PROTEIN"/>
    <property type="match status" value="1"/>
</dbReference>
<organism evidence="3 4">
    <name type="scientific">Rubus argutus</name>
    <name type="common">Southern blackberry</name>
    <dbReference type="NCBI Taxonomy" id="59490"/>
    <lineage>
        <taxon>Eukaryota</taxon>
        <taxon>Viridiplantae</taxon>
        <taxon>Streptophyta</taxon>
        <taxon>Embryophyta</taxon>
        <taxon>Tracheophyta</taxon>
        <taxon>Spermatophyta</taxon>
        <taxon>Magnoliopsida</taxon>
        <taxon>eudicotyledons</taxon>
        <taxon>Gunneridae</taxon>
        <taxon>Pentapetalae</taxon>
        <taxon>rosids</taxon>
        <taxon>fabids</taxon>
        <taxon>Rosales</taxon>
        <taxon>Rosaceae</taxon>
        <taxon>Rosoideae</taxon>
        <taxon>Rosoideae incertae sedis</taxon>
        <taxon>Rubus</taxon>
    </lineage>
</organism>
<sequence>MLGLSAAASIRVCNELGVGHPRVAKFSVFVVTGTSILISIVFTAIILIFQVGLSKLFSTDPEVIETVIELTPLLAISIFLNKNQHHEDHELNGEDLVHGV</sequence>
<evidence type="ECO:0000256" key="2">
    <source>
        <dbReference type="SAM" id="Phobius"/>
    </source>
</evidence>